<dbReference type="RefSeq" id="WP_344505514.1">
    <property type="nucleotide sequence ID" value="NZ_BAAAQD010000012.1"/>
</dbReference>
<protein>
    <recommendedName>
        <fullName evidence="3">DUF1963 domain-containing protein</fullName>
    </recommendedName>
</protein>
<gene>
    <name evidence="1" type="ORF">GCM10009827_058960</name>
</gene>
<proteinExistence type="predicted"/>
<reference evidence="1 2" key="1">
    <citation type="journal article" date="2019" name="Int. J. Syst. Evol. Microbiol.">
        <title>The Global Catalogue of Microorganisms (GCM) 10K type strain sequencing project: providing services to taxonomists for standard genome sequencing and annotation.</title>
        <authorList>
            <consortium name="The Broad Institute Genomics Platform"/>
            <consortium name="The Broad Institute Genome Sequencing Center for Infectious Disease"/>
            <person name="Wu L."/>
            <person name="Ma J."/>
        </authorList>
    </citation>
    <scope>NUCLEOTIDE SEQUENCE [LARGE SCALE GENOMIC DNA]</scope>
    <source>
        <strain evidence="1 2">JCM 15933</strain>
    </source>
</reference>
<evidence type="ECO:0000313" key="2">
    <source>
        <dbReference type="Proteomes" id="UP001501470"/>
    </source>
</evidence>
<sequence>MPTTPPPPVDVTALVPALAAYARQTVRLHPRPGAPTAADSSLGGPLAWPLGEPWPYCHPGRWDHTFDDAPREPVPFVPVLQVYARDAPQLPYPPGTDLLQVTWCPFDHNPYSAPIPRLDWRDSAGFHQPAAIPVPHHASPRTTVPAPCSVSPEPVLEYPSWDLPRDLYYAIRSATPYDFDAELSVAPGTKLGGYPSWCQLPEWPACPACGTTMEHLATVASLECDPGGERWLPAGSRLRQPSGLMLGDVGSIYLFTCTACPHRPYESVFQNS</sequence>
<accession>A0ABN2B578</accession>
<evidence type="ECO:0000313" key="1">
    <source>
        <dbReference type="EMBL" id="GAA1533179.1"/>
    </source>
</evidence>
<organism evidence="1 2">
    <name type="scientific">Dactylosporangium maewongense</name>
    <dbReference type="NCBI Taxonomy" id="634393"/>
    <lineage>
        <taxon>Bacteria</taxon>
        <taxon>Bacillati</taxon>
        <taxon>Actinomycetota</taxon>
        <taxon>Actinomycetes</taxon>
        <taxon>Micromonosporales</taxon>
        <taxon>Micromonosporaceae</taxon>
        <taxon>Dactylosporangium</taxon>
    </lineage>
</organism>
<keyword evidence="2" id="KW-1185">Reference proteome</keyword>
<dbReference type="InterPro" id="IPR035948">
    <property type="entry name" value="YwqG-like_sf"/>
</dbReference>
<dbReference type="Proteomes" id="UP001501470">
    <property type="component" value="Unassembled WGS sequence"/>
</dbReference>
<dbReference type="EMBL" id="BAAAQD010000012">
    <property type="protein sequence ID" value="GAA1533179.1"/>
    <property type="molecule type" value="Genomic_DNA"/>
</dbReference>
<dbReference type="SUPFAM" id="SSF103032">
    <property type="entry name" value="Hypothetical protein YwqG"/>
    <property type="match status" value="1"/>
</dbReference>
<name>A0ABN2B578_9ACTN</name>
<comment type="caution">
    <text evidence="1">The sequence shown here is derived from an EMBL/GenBank/DDBJ whole genome shotgun (WGS) entry which is preliminary data.</text>
</comment>
<dbReference type="Gene3D" id="2.30.320.10">
    <property type="entry name" value="YwqG-like"/>
    <property type="match status" value="1"/>
</dbReference>
<evidence type="ECO:0008006" key="3">
    <source>
        <dbReference type="Google" id="ProtNLM"/>
    </source>
</evidence>